<keyword evidence="3" id="KW-1185">Reference proteome</keyword>
<name>A0ABQ9G498_9NEOP</name>
<feature type="region of interest" description="Disordered" evidence="1">
    <location>
        <begin position="479"/>
        <end position="509"/>
    </location>
</feature>
<evidence type="ECO:0000256" key="1">
    <source>
        <dbReference type="SAM" id="MobiDB-lite"/>
    </source>
</evidence>
<evidence type="ECO:0000313" key="2">
    <source>
        <dbReference type="EMBL" id="KAJ8866897.1"/>
    </source>
</evidence>
<accession>A0ABQ9G498</accession>
<feature type="region of interest" description="Disordered" evidence="1">
    <location>
        <begin position="132"/>
        <end position="156"/>
    </location>
</feature>
<protein>
    <submittedName>
        <fullName evidence="2">Uncharacterized protein</fullName>
    </submittedName>
</protein>
<dbReference type="EMBL" id="JARBHB010000016">
    <property type="protein sequence ID" value="KAJ8866897.1"/>
    <property type="molecule type" value="Genomic_DNA"/>
</dbReference>
<feature type="region of interest" description="Disordered" evidence="1">
    <location>
        <begin position="356"/>
        <end position="379"/>
    </location>
</feature>
<dbReference type="Proteomes" id="UP001159363">
    <property type="component" value="Chromosome 15"/>
</dbReference>
<organism evidence="2 3">
    <name type="scientific">Dryococelus australis</name>
    <dbReference type="NCBI Taxonomy" id="614101"/>
    <lineage>
        <taxon>Eukaryota</taxon>
        <taxon>Metazoa</taxon>
        <taxon>Ecdysozoa</taxon>
        <taxon>Arthropoda</taxon>
        <taxon>Hexapoda</taxon>
        <taxon>Insecta</taxon>
        <taxon>Pterygota</taxon>
        <taxon>Neoptera</taxon>
        <taxon>Polyneoptera</taxon>
        <taxon>Phasmatodea</taxon>
        <taxon>Verophasmatodea</taxon>
        <taxon>Anareolatae</taxon>
        <taxon>Phasmatidae</taxon>
        <taxon>Eurycanthinae</taxon>
        <taxon>Dryococelus</taxon>
    </lineage>
</organism>
<evidence type="ECO:0000313" key="3">
    <source>
        <dbReference type="Proteomes" id="UP001159363"/>
    </source>
</evidence>
<proteinExistence type="predicted"/>
<feature type="compositionally biased region" description="Basic and acidic residues" evidence="1">
    <location>
        <begin position="479"/>
        <end position="506"/>
    </location>
</feature>
<feature type="compositionally biased region" description="Polar residues" evidence="1">
    <location>
        <begin position="146"/>
        <end position="156"/>
    </location>
</feature>
<gene>
    <name evidence="2" type="ORF">PR048_032759</name>
</gene>
<sequence length="737" mass="81660">MTRRLPPDERKTLHTRPYVKHSHNVNTERCRPFTVNTLTSNQGDPGSIPGRVTGFSQVGNRAGRCRWSAGFLVFRPPLHSGAAPYSLQSPSSAALKTSPLRAAQISSLTLKMSAAVADHVMKFSLNDRAYGGKRGKREIPEKTHRPATSSSKIPTCGNTIMTRPKIESASSLTAQPPRPHLKRGHLLKDLYNIFRVINFQSCVCTIKDSLRSKTLELGSAFVIGWFRLPHFCRRPPTNHGHSVSELPRSDWPSQAFIGELSSNLFAGRRRHFAGACVRSSKCTRAFLLCILTRSVVEQFLRCEFHADRLHRGRRRGSREEGGGLLSPVLTTGIEPTTSQMQLRHATVQPNTLVSAEPTNQQQWSRAGLKSRYQVTSPERSRARPSFASARVAILYVSRHRSAASTEQRSVQNPQWIPTSTHKWAASQNRQWNGPCVSLATALCERFPISRAPSWRVNYQAWSGGFLAVLNSMVRRADAGEAMHETTPERKELGEKRNTSEKTRRESSPVSPWREARALSTLPWCGCFNSVYSVFFDSVCLFAVRPQAVLGTLMGESRVANSSASRWRRPRRPPPLGPTLWCSEAGRGFQLCEIIYCDWSRDSLGMGLSCVSASAKHYLIGQATGWGPDRRIVPYRAAGKGPPFGRRVRLEFIAGNDLCKVATIADTCCPSMGRAAQMISSAGGWQLNKTCVFSRGFANQSGARLVTSSSLSQSENEYGDIKEVAATFCLLLLIYSVP</sequence>
<reference evidence="2 3" key="1">
    <citation type="submission" date="2023-02" db="EMBL/GenBank/DDBJ databases">
        <title>LHISI_Scaffold_Assembly.</title>
        <authorList>
            <person name="Stuart O.P."/>
            <person name="Cleave R."/>
            <person name="Magrath M.J.L."/>
            <person name="Mikheyev A.S."/>
        </authorList>
    </citation>
    <scope>NUCLEOTIDE SEQUENCE [LARGE SCALE GENOMIC DNA]</scope>
    <source>
        <strain evidence="2">Daus_M_001</strain>
        <tissue evidence="2">Leg muscle</tissue>
    </source>
</reference>
<comment type="caution">
    <text evidence="2">The sequence shown here is derived from an EMBL/GenBank/DDBJ whole genome shotgun (WGS) entry which is preliminary data.</text>
</comment>